<reference evidence="3" key="2">
    <citation type="journal article" date="2011" name="J. Bacteriol.">
        <title>Complete genome sequence of Cronobacter turicensis LMG 23827, a food-borne pathogen causing deaths in neonates.</title>
        <authorList>
            <person name="Stephan R."/>
            <person name="Lehner A."/>
            <person name="Tischler P."/>
            <person name="Rattei T."/>
        </authorList>
    </citation>
    <scope>NUCLEOTIDE SEQUENCE [LARGE SCALE GENOMIC DNA]</scope>
    <source>
        <strain evidence="3">DSM 18703 / CCUG 55852 / LMG 23827 / z3032</strain>
    </source>
</reference>
<evidence type="ECO:0000256" key="1">
    <source>
        <dbReference type="SAM" id="SignalP"/>
    </source>
</evidence>
<dbReference type="HOGENOM" id="CLU_092347_0_1_6"/>
<keyword evidence="3" id="KW-1185">Reference proteome</keyword>
<proteinExistence type="predicted"/>
<feature type="signal peptide" evidence="1">
    <location>
        <begin position="1"/>
        <end position="25"/>
    </location>
</feature>
<keyword evidence="1" id="KW-0732">Signal</keyword>
<dbReference type="EMBL" id="FN543093">
    <property type="protein sequence ID" value="CBA30518.1"/>
    <property type="molecule type" value="Genomic_DNA"/>
</dbReference>
<evidence type="ECO:0000313" key="3">
    <source>
        <dbReference type="Proteomes" id="UP000002069"/>
    </source>
</evidence>
<dbReference type="PROSITE" id="PS51257">
    <property type="entry name" value="PROKAR_LIPOPROTEIN"/>
    <property type="match status" value="1"/>
</dbReference>
<dbReference type="InterPro" id="IPR017734">
    <property type="entry name" value="T6SS_SciN"/>
</dbReference>
<name>C9Y3I4_CROTZ</name>
<dbReference type="NCBIfam" id="TIGR03352">
    <property type="entry name" value="VI_chp_3"/>
    <property type="match status" value="1"/>
</dbReference>
<dbReference type="PANTHER" id="PTHR37625:SF4">
    <property type="entry name" value="OUTER MEMBRANE LIPOPROTEIN"/>
    <property type="match status" value="1"/>
</dbReference>
<sequence>MPNKGWHALPLVFCCLMAGCGLTQAVKDGTVSMAKSVFYKKIKTLHLDFAPRSALNVDGDQTPLATMVRIYQLKDRKNMDAADYGTVLQNADTVLKDELLASREVLIMPNGNVSLDMPMDENAQFVAVVGLFNHPEMKDNRWRLVLSRDDLDPDKPRRVELGDGWLKLVERKE</sequence>
<feature type="chain" id="PRO_5003004690" description="Type VI secretion system lipoprotein TssJ" evidence="1">
    <location>
        <begin position="26"/>
        <end position="173"/>
    </location>
</feature>
<dbReference type="KEGG" id="ctu:CTU_19560"/>
<dbReference type="PANTHER" id="PTHR37625">
    <property type="entry name" value="OUTER MEMBRANE LIPOPROTEIN-RELATED"/>
    <property type="match status" value="1"/>
</dbReference>
<dbReference type="AlphaFoldDB" id="C9Y3I4"/>
<organism evidence="2 3">
    <name type="scientific">Cronobacter turicensis (strain DSM 18703 / CCUG 55852 / LMG 23827 / z3032)</name>
    <dbReference type="NCBI Taxonomy" id="693216"/>
    <lineage>
        <taxon>Bacteria</taxon>
        <taxon>Pseudomonadati</taxon>
        <taxon>Pseudomonadota</taxon>
        <taxon>Gammaproteobacteria</taxon>
        <taxon>Enterobacterales</taxon>
        <taxon>Enterobacteriaceae</taxon>
        <taxon>Cronobacter</taxon>
    </lineage>
</organism>
<accession>C9Y3I4</accession>
<dbReference type="Proteomes" id="UP000002069">
    <property type="component" value="Chromosome"/>
</dbReference>
<dbReference type="Gene3D" id="2.60.40.4150">
    <property type="entry name" value="Type VI secretion system, lipoprotein SciN"/>
    <property type="match status" value="1"/>
</dbReference>
<dbReference type="PATRIC" id="fig|693216.3.peg.1852"/>
<protein>
    <recommendedName>
        <fullName evidence="4">Type VI secretion system lipoprotein TssJ</fullName>
    </recommendedName>
</protein>
<dbReference type="Pfam" id="PF12790">
    <property type="entry name" value="T6SS-SciN"/>
    <property type="match status" value="1"/>
</dbReference>
<reference evidence="2 3" key="1">
    <citation type="journal article" date="2010" name="J. Bacteriol.">
        <title>Complete Genome Sequence of Cronobacter turicensis LMG 23827, a foodborne pathogen causing deaths in neonates.</title>
        <authorList>
            <person name="Stephan R."/>
            <person name="Lehner A."/>
            <person name="Tischler P."/>
            <person name="Rattei T."/>
        </authorList>
    </citation>
    <scope>NUCLEOTIDE SEQUENCE [LARGE SCALE GENOMIC DNA]</scope>
    <source>
        <strain evidence="3">DSM 18703 / CCUG 55852 / LMG 23827 / z3032</strain>
    </source>
</reference>
<evidence type="ECO:0000313" key="2">
    <source>
        <dbReference type="EMBL" id="CBA30518.1"/>
    </source>
</evidence>
<evidence type="ECO:0008006" key="4">
    <source>
        <dbReference type="Google" id="ProtNLM"/>
    </source>
</evidence>
<gene>
    <name evidence="2" type="ordered locus">Ctu_19560</name>
</gene>
<dbReference type="InterPro" id="IPR038706">
    <property type="entry name" value="Type_VI_SciN-like_sf"/>
</dbReference>